<dbReference type="InterPro" id="IPR005632">
    <property type="entry name" value="Chaperone_Skp"/>
</dbReference>
<dbReference type="RefSeq" id="WP_107562150.1">
    <property type="nucleotide sequence ID" value="NZ_NVQC01000020.1"/>
</dbReference>
<comment type="similarity">
    <text evidence="1">Belongs to the Skp family.</text>
</comment>
<dbReference type="GO" id="GO:0005829">
    <property type="term" value="C:cytosol"/>
    <property type="evidence" value="ECO:0007669"/>
    <property type="project" value="TreeGrafter"/>
</dbReference>
<dbReference type="SUPFAM" id="SSF111384">
    <property type="entry name" value="OmpH-like"/>
    <property type="match status" value="1"/>
</dbReference>
<dbReference type="Pfam" id="PF03938">
    <property type="entry name" value="OmpH"/>
    <property type="match status" value="1"/>
</dbReference>
<keyword evidence="3" id="KW-0175">Coiled coil</keyword>
<reference evidence="5" key="2">
    <citation type="journal article" date="2018" name="Environ. Microbiol.">
        <title>Bloom of a denitrifying methanotroph, 'Candidatus Methylomirabilis limnetica', in a deep stratified lake.</title>
        <authorList>
            <person name="Graf J.S."/>
            <person name="Mayr M.J."/>
            <person name="Marchant H.K."/>
            <person name="Tienken D."/>
            <person name="Hach P.F."/>
            <person name="Brand A."/>
            <person name="Schubert C.J."/>
            <person name="Kuypers M.M."/>
            <person name="Milucka J."/>
        </authorList>
    </citation>
    <scope>NUCLEOTIDE SEQUENCE [LARGE SCALE GENOMIC DNA]</scope>
    <source>
        <strain evidence="5">Zug</strain>
    </source>
</reference>
<organism evidence="4 5">
    <name type="scientific">Candidatus Methylomirabilis limnetica</name>
    <dbReference type="NCBI Taxonomy" id="2033718"/>
    <lineage>
        <taxon>Bacteria</taxon>
        <taxon>Candidatus Methylomirabilota</taxon>
        <taxon>Candidatus Methylomirabilia</taxon>
        <taxon>Candidatus Methylomirabilales</taxon>
        <taxon>Candidatus Methylomirabilaceae</taxon>
        <taxon>Candidatus Methylomirabilis</taxon>
    </lineage>
</organism>
<gene>
    <name evidence="4" type="ORF">CLG94_06960</name>
</gene>
<dbReference type="GO" id="GO:0050821">
    <property type="term" value="P:protein stabilization"/>
    <property type="evidence" value="ECO:0007669"/>
    <property type="project" value="TreeGrafter"/>
</dbReference>
<evidence type="ECO:0000256" key="3">
    <source>
        <dbReference type="SAM" id="Coils"/>
    </source>
</evidence>
<evidence type="ECO:0000256" key="2">
    <source>
        <dbReference type="ARBA" id="ARBA00022729"/>
    </source>
</evidence>
<dbReference type="InterPro" id="IPR024930">
    <property type="entry name" value="Skp_dom_sf"/>
</dbReference>
<dbReference type="Proteomes" id="UP000241436">
    <property type="component" value="Unassembled WGS sequence"/>
</dbReference>
<evidence type="ECO:0000256" key="1">
    <source>
        <dbReference type="ARBA" id="ARBA00009091"/>
    </source>
</evidence>
<keyword evidence="2" id="KW-0732">Signal</keyword>
<name>A0A2T4TY50_9BACT</name>
<evidence type="ECO:0008006" key="6">
    <source>
        <dbReference type="Google" id="ProtNLM"/>
    </source>
</evidence>
<dbReference type="Gene3D" id="3.30.910.20">
    <property type="entry name" value="Skp domain"/>
    <property type="match status" value="1"/>
</dbReference>
<proteinExistence type="inferred from homology"/>
<dbReference type="PANTHER" id="PTHR35089:SF1">
    <property type="entry name" value="CHAPERONE PROTEIN SKP"/>
    <property type="match status" value="1"/>
</dbReference>
<dbReference type="AlphaFoldDB" id="A0A2T4TY50"/>
<comment type="caution">
    <text evidence="4">The sequence shown here is derived from an EMBL/GenBank/DDBJ whole genome shotgun (WGS) entry which is preliminary data.</text>
</comment>
<dbReference type="EMBL" id="NVQC01000020">
    <property type="protein sequence ID" value="PTL36030.1"/>
    <property type="molecule type" value="Genomic_DNA"/>
</dbReference>
<protein>
    <recommendedName>
        <fullName evidence="6">Molecular chaperone Skp</fullName>
    </recommendedName>
</protein>
<feature type="coiled-coil region" evidence="3">
    <location>
        <begin position="58"/>
        <end position="129"/>
    </location>
</feature>
<dbReference type="OrthoDB" id="5457268at2"/>
<evidence type="ECO:0000313" key="5">
    <source>
        <dbReference type="Proteomes" id="UP000241436"/>
    </source>
</evidence>
<dbReference type="PANTHER" id="PTHR35089">
    <property type="entry name" value="CHAPERONE PROTEIN SKP"/>
    <property type="match status" value="1"/>
</dbReference>
<sequence>MTRRSGITDFFARCSVVCLSTGLILTVPLAASGREPLKIGILDFREVAIGSKAGKATKARLEKLAEKLTKEMKAEEAKLLARRKDLEAATSRLTPAERQHRAATLERDEANFQRLLEDKTEELKNAETESIQKLASQIDLILKAYATEKGFSVILEARRPGVLYFDKNLDLSAEIIKRFNLTSK</sequence>
<accession>A0A2T4TY50</accession>
<reference evidence="4 5" key="1">
    <citation type="submission" date="2017-09" db="EMBL/GenBank/DDBJ databases">
        <title>Bloom of a denitrifying methanotroph, Candidatus Methylomirabilis limnetica, in a deep stratified lake.</title>
        <authorList>
            <person name="Graf J.S."/>
            <person name="Marchant H.K."/>
            <person name="Tienken D."/>
            <person name="Hach P.F."/>
            <person name="Brand A."/>
            <person name="Schubert C.J."/>
            <person name="Kuypers M.M."/>
            <person name="Milucka J."/>
        </authorList>
    </citation>
    <scope>NUCLEOTIDE SEQUENCE [LARGE SCALE GENOMIC DNA]</scope>
    <source>
        <strain evidence="4 5">Zug</strain>
    </source>
</reference>
<dbReference type="GO" id="GO:0051082">
    <property type="term" value="F:unfolded protein binding"/>
    <property type="evidence" value="ECO:0007669"/>
    <property type="project" value="InterPro"/>
</dbReference>
<dbReference type="SMART" id="SM00935">
    <property type="entry name" value="OmpH"/>
    <property type="match status" value="1"/>
</dbReference>
<keyword evidence="5" id="KW-1185">Reference proteome</keyword>
<evidence type="ECO:0000313" key="4">
    <source>
        <dbReference type="EMBL" id="PTL36030.1"/>
    </source>
</evidence>